<protein>
    <submittedName>
        <fullName evidence="2">Uncharacterized protein</fullName>
    </submittedName>
</protein>
<organism evidence="2 3">
    <name type="scientific">Emericellopsis cladophorae</name>
    <dbReference type="NCBI Taxonomy" id="2686198"/>
    <lineage>
        <taxon>Eukaryota</taxon>
        <taxon>Fungi</taxon>
        <taxon>Dikarya</taxon>
        <taxon>Ascomycota</taxon>
        <taxon>Pezizomycotina</taxon>
        <taxon>Sordariomycetes</taxon>
        <taxon>Hypocreomycetidae</taxon>
        <taxon>Hypocreales</taxon>
        <taxon>Bionectriaceae</taxon>
        <taxon>Emericellopsis</taxon>
    </lineage>
</organism>
<feature type="region of interest" description="Disordered" evidence="1">
    <location>
        <begin position="1"/>
        <end position="131"/>
    </location>
</feature>
<feature type="compositionally biased region" description="Low complexity" evidence="1">
    <location>
        <begin position="37"/>
        <end position="56"/>
    </location>
</feature>
<gene>
    <name evidence="2" type="ORF">J7T54_004734</name>
</gene>
<reference evidence="2" key="1">
    <citation type="journal article" date="2021" name="J Fungi (Basel)">
        <title>Genomic and Metabolomic Analyses of the Marine Fungus Emericellopsis cladophorae: Insights into Saltwater Adaptability Mechanisms and Its Biosynthetic Potential.</title>
        <authorList>
            <person name="Goncalves M.F.M."/>
            <person name="Hilario S."/>
            <person name="Van de Peer Y."/>
            <person name="Esteves A.C."/>
            <person name="Alves A."/>
        </authorList>
    </citation>
    <scope>NUCLEOTIDE SEQUENCE</scope>
    <source>
        <strain evidence="2">MUM 19.33</strain>
    </source>
</reference>
<evidence type="ECO:0000256" key="1">
    <source>
        <dbReference type="SAM" id="MobiDB-lite"/>
    </source>
</evidence>
<dbReference type="EMBL" id="JAGIXG020000005">
    <property type="protein sequence ID" value="KAI6784188.1"/>
    <property type="molecule type" value="Genomic_DNA"/>
</dbReference>
<comment type="caution">
    <text evidence="2">The sequence shown here is derived from an EMBL/GenBank/DDBJ whole genome shotgun (WGS) entry which is preliminary data.</text>
</comment>
<accession>A0A9P9Y6I5</accession>
<keyword evidence="3" id="KW-1185">Reference proteome</keyword>
<feature type="compositionally biased region" description="Basic and acidic residues" evidence="1">
    <location>
        <begin position="7"/>
        <end position="21"/>
    </location>
</feature>
<reference evidence="2" key="2">
    <citation type="submission" date="2022-07" db="EMBL/GenBank/DDBJ databases">
        <authorList>
            <person name="Goncalves M.F.M."/>
            <person name="Hilario S."/>
            <person name="Van De Peer Y."/>
            <person name="Esteves A.C."/>
            <person name="Alves A."/>
        </authorList>
    </citation>
    <scope>NUCLEOTIDE SEQUENCE</scope>
    <source>
        <strain evidence="2">MUM 19.33</strain>
    </source>
</reference>
<dbReference type="RefSeq" id="XP_051365044.1">
    <property type="nucleotide sequence ID" value="XM_051503420.1"/>
</dbReference>
<dbReference type="GeneID" id="75831220"/>
<proteinExistence type="predicted"/>
<dbReference type="Proteomes" id="UP001055219">
    <property type="component" value="Unassembled WGS sequence"/>
</dbReference>
<evidence type="ECO:0000313" key="3">
    <source>
        <dbReference type="Proteomes" id="UP001055219"/>
    </source>
</evidence>
<dbReference type="OrthoDB" id="3431997at2759"/>
<sequence length="335" mass="35103">MRKFISKARDELDKVLDEPSGKQHANGSHPGYGQNGYGSDYGYSNGGLQNQGYQNGESQSGPYAHTPPGQQGGYNHYAPPPGPPPGAHGGFQNQHQPYGPPPPQVRYGGHQPPCQSSQGPPMGFAPPGGRGSMPFPQKVVMWSRMSSSGETYILVGPALGEPSHAGRIPSLTGKLTVTGGGHKEKGPLLGEAKDSGLSGSSAQITLADGSSYAVKKSGMSSIGNLSYTFTVPVDRGGQETFQWKTMDSGFKDMMHGKSGYILSRPGDLDNPVATWTDYGGMGLHTNSEMGTIEFVGQGATGELGSTFAIVTVLSMMKAKQKAAEKEIVNAIAGEI</sequence>
<evidence type="ECO:0000313" key="2">
    <source>
        <dbReference type="EMBL" id="KAI6784188.1"/>
    </source>
</evidence>
<dbReference type="AlphaFoldDB" id="A0A9P9Y6I5"/>
<name>A0A9P9Y6I5_9HYPO</name>